<dbReference type="Gene3D" id="3.10.20.30">
    <property type="match status" value="1"/>
</dbReference>
<name>A0A2T7W0I4_MICTE</name>
<dbReference type="InterPro" id="IPR016155">
    <property type="entry name" value="Mopterin_synth/thiamin_S_b"/>
</dbReference>
<organism evidence="1 2">
    <name type="scientific">Microbacterium testaceum</name>
    <name type="common">Aureobacterium testaceum</name>
    <name type="synonym">Brevibacterium testaceum</name>
    <dbReference type="NCBI Taxonomy" id="2033"/>
    <lineage>
        <taxon>Bacteria</taxon>
        <taxon>Bacillati</taxon>
        <taxon>Actinomycetota</taxon>
        <taxon>Actinomycetes</taxon>
        <taxon>Micrococcales</taxon>
        <taxon>Microbacteriaceae</taxon>
        <taxon>Microbacterium</taxon>
    </lineage>
</organism>
<protein>
    <submittedName>
        <fullName evidence="1">Molybdopterin synthase sulfur carrier subunit</fullName>
    </submittedName>
</protein>
<dbReference type="CDD" id="cd17040">
    <property type="entry name" value="Ubl_MoaD_like"/>
    <property type="match status" value="1"/>
</dbReference>
<dbReference type="SUPFAM" id="SSF54285">
    <property type="entry name" value="MoaD/ThiS"/>
    <property type="match status" value="1"/>
</dbReference>
<dbReference type="EMBL" id="QDFT01000059">
    <property type="protein sequence ID" value="PVE62157.1"/>
    <property type="molecule type" value="Genomic_DNA"/>
</dbReference>
<dbReference type="InterPro" id="IPR003749">
    <property type="entry name" value="ThiS/MoaD-like"/>
</dbReference>
<proteinExistence type="predicted"/>
<dbReference type="Pfam" id="PF02597">
    <property type="entry name" value="ThiS"/>
    <property type="match status" value="1"/>
</dbReference>
<reference evidence="1 2" key="1">
    <citation type="submission" date="2018-04" db="EMBL/GenBank/DDBJ databases">
        <authorList>
            <person name="Go L.Y."/>
            <person name="Mitchell J.A."/>
        </authorList>
    </citation>
    <scope>NUCLEOTIDE SEQUENCE [LARGE SCALE GENOMIC DNA]</scope>
    <source>
        <strain evidence="1 2">TPD7010</strain>
    </source>
</reference>
<dbReference type="Proteomes" id="UP000244649">
    <property type="component" value="Unassembled WGS sequence"/>
</dbReference>
<sequence>MSVRLFAAAKAEAGRAEDVWNVPATCTVADAIDRAGFGSSPVFARSSFLVNGRSATGADVLSSGDTLDVLPPFAGG</sequence>
<evidence type="ECO:0000313" key="2">
    <source>
        <dbReference type="Proteomes" id="UP000244649"/>
    </source>
</evidence>
<evidence type="ECO:0000313" key="1">
    <source>
        <dbReference type="EMBL" id="PVE62157.1"/>
    </source>
</evidence>
<dbReference type="InterPro" id="IPR012675">
    <property type="entry name" value="Beta-grasp_dom_sf"/>
</dbReference>
<comment type="caution">
    <text evidence="1">The sequence shown here is derived from an EMBL/GenBank/DDBJ whole genome shotgun (WGS) entry which is preliminary data.</text>
</comment>
<accession>A0A2T7W0I4</accession>
<dbReference type="AlphaFoldDB" id="A0A2T7W0I4"/>
<gene>
    <name evidence="1" type="ORF">DC432_14750</name>
</gene>